<feature type="region of interest" description="Disordered" evidence="10">
    <location>
        <begin position="159"/>
        <end position="186"/>
    </location>
</feature>
<keyword evidence="8 11" id="KW-1133">Transmembrane helix</keyword>
<dbReference type="EMBL" id="CM007384">
    <property type="protein sequence ID" value="ONK72049.1"/>
    <property type="molecule type" value="Genomic_DNA"/>
</dbReference>
<dbReference type="InterPro" id="IPR047664">
    <property type="entry name" value="SWEET"/>
</dbReference>
<evidence type="ECO:0000256" key="7">
    <source>
        <dbReference type="ARBA" id="ARBA00022737"/>
    </source>
</evidence>
<evidence type="ECO:0000256" key="1">
    <source>
        <dbReference type="ARBA" id="ARBA00004651"/>
    </source>
</evidence>
<keyword evidence="9 11" id="KW-0472">Membrane</keyword>
<dbReference type="FunFam" id="1.20.1280.290:FF:000001">
    <property type="entry name" value="Bidirectional sugar transporter SWEET"/>
    <property type="match status" value="1"/>
</dbReference>
<dbReference type="OMA" id="PQMFDAV"/>
<name>A0A5P1F5P9_ASPOF</name>
<accession>A0A5P1F5P9</accession>
<evidence type="ECO:0000256" key="6">
    <source>
        <dbReference type="ARBA" id="ARBA00022692"/>
    </source>
</evidence>
<evidence type="ECO:0008006" key="14">
    <source>
        <dbReference type="Google" id="ProtNLM"/>
    </source>
</evidence>
<comment type="similarity">
    <text evidence="2">Belongs to the SWEET sugar transporter family.</text>
</comment>
<keyword evidence="7" id="KW-0677">Repeat</keyword>
<organism evidence="12 13">
    <name type="scientific">Asparagus officinalis</name>
    <name type="common">Garden asparagus</name>
    <dbReference type="NCBI Taxonomy" id="4686"/>
    <lineage>
        <taxon>Eukaryota</taxon>
        <taxon>Viridiplantae</taxon>
        <taxon>Streptophyta</taxon>
        <taxon>Embryophyta</taxon>
        <taxon>Tracheophyta</taxon>
        <taxon>Spermatophyta</taxon>
        <taxon>Magnoliopsida</taxon>
        <taxon>Liliopsida</taxon>
        <taxon>Asparagales</taxon>
        <taxon>Asparagaceae</taxon>
        <taxon>Asparagoideae</taxon>
        <taxon>Asparagus</taxon>
    </lineage>
</organism>
<feature type="transmembrane region" description="Helical" evidence="11">
    <location>
        <begin position="12"/>
        <end position="36"/>
    </location>
</feature>
<feature type="transmembrane region" description="Helical" evidence="11">
    <location>
        <begin position="71"/>
        <end position="94"/>
    </location>
</feature>
<evidence type="ECO:0000256" key="3">
    <source>
        <dbReference type="ARBA" id="ARBA00022448"/>
    </source>
</evidence>
<sequence length="186" mass="20955">MAGLSLDHPWAFAFGILGNLISFMVYLAPAPTFYRIYKKKSTEGFQSLPYVVALFSSMLWIYYAFIKTDEYLLITINSFGCVVETIYIAMFIAYAPKKIKIPNILGFIFGVVQMVLYIIYKDAKELAIKDDKLPTVSTPKISESQVAPQMFDAVIVNEEETTAEEGKKKDDGNKEEGKEGIEMNVV</sequence>
<evidence type="ECO:0000256" key="11">
    <source>
        <dbReference type="SAM" id="Phobius"/>
    </source>
</evidence>
<evidence type="ECO:0000256" key="5">
    <source>
        <dbReference type="ARBA" id="ARBA00022597"/>
    </source>
</evidence>
<dbReference type="PANTHER" id="PTHR10791">
    <property type="entry name" value="RAG1-ACTIVATING PROTEIN 1"/>
    <property type="match status" value="1"/>
</dbReference>
<gene>
    <name evidence="12" type="ORF">A4U43_C04F15160</name>
</gene>
<evidence type="ECO:0000256" key="8">
    <source>
        <dbReference type="ARBA" id="ARBA00022989"/>
    </source>
</evidence>
<reference evidence="13" key="1">
    <citation type="journal article" date="2017" name="Nat. Commun.">
        <title>The asparagus genome sheds light on the origin and evolution of a young Y chromosome.</title>
        <authorList>
            <person name="Harkess A."/>
            <person name="Zhou J."/>
            <person name="Xu C."/>
            <person name="Bowers J.E."/>
            <person name="Van der Hulst R."/>
            <person name="Ayyampalayam S."/>
            <person name="Mercati F."/>
            <person name="Riccardi P."/>
            <person name="McKain M.R."/>
            <person name="Kakrana A."/>
            <person name="Tang H."/>
            <person name="Ray J."/>
            <person name="Groenendijk J."/>
            <person name="Arikit S."/>
            <person name="Mathioni S.M."/>
            <person name="Nakano M."/>
            <person name="Shan H."/>
            <person name="Telgmann-Rauber A."/>
            <person name="Kanno A."/>
            <person name="Yue Z."/>
            <person name="Chen H."/>
            <person name="Li W."/>
            <person name="Chen Y."/>
            <person name="Xu X."/>
            <person name="Zhang Y."/>
            <person name="Luo S."/>
            <person name="Chen H."/>
            <person name="Gao J."/>
            <person name="Mao Z."/>
            <person name="Pires J.C."/>
            <person name="Luo M."/>
            <person name="Kudrna D."/>
            <person name="Wing R.A."/>
            <person name="Meyers B.C."/>
            <person name="Yi K."/>
            <person name="Kong H."/>
            <person name="Lavrijsen P."/>
            <person name="Sunseri F."/>
            <person name="Falavigna A."/>
            <person name="Ye Y."/>
            <person name="Leebens-Mack J.H."/>
            <person name="Chen G."/>
        </authorList>
    </citation>
    <scope>NUCLEOTIDE SEQUENCE [LARGE SCALE GENOMIC DNA]</scope>
    <source>
        <strain evidence="13">cv. DH0086</strain>
    </source>
</reference>
<dbReference type="GO" id="GO:0005886">
    <property type="term" value="C:plasma membrane"/>
    <property type="evidence" value="ECO:0007669"/>
    <property type="project" value="UniProtKB-SubCell"/>
</dbReference>
<protein>
    <recommendedName>
        <fullName evidence="14">Bidirectional sugar transporter SWEET</fullName>
    </recommendedName>
</protein>
<dbReference type="Proteomes" id="UP000243459">
    <property type="component" value="Chromosome 4"/>
</dbReference>
<evidence type="ECO:0000256" key="4">
    <source>
        <dbReference type="ARBA" id="ARBA00022475"/>
    </source>
</evidence>
<dbReference type="InterPro" id="IPR004316">
    <property type="entry name" value="SWEET_rpt"/>
</dbReference>
<dbReference type="Gramene" id="ONK72049">
    <property type="protein sequence ID" value="ONK72049"/>
    <property type="gene ID" value="A4U43_C04F15160"/>
</dbReference>
<feature type="compositionally biased region" description="Basic and acidic residues" evidence="10">
    <location>
        <begin position="164"/>
        <end position="186"/>
    </location>
</feature>
<evidence type="ECO:0000256" key="10">
    <source>
        <dbReference type="SAM" id="MobiDB-lite"/>
    </source>
</evidence>
<keyword evidence="3" id="KW-0813">Transport</keyword>
<comment type="subcellular location">
    <subcellularLocation>
        <location evidence="1">Cell membrane</location>
        <topology evidence="1">Multi-pass membrane protein</topology>
    </subcellularLocation>
</comment>
<dbReference type="PANTHER" id="PTHR10791:SF22">
    <property type="entry name" value="BIDIRECTIONAL SUGAR TRANSPORTER SWEET11"/>
    <property type="match status" value="1"/>
</dbReference>
<evidence type="ECO:0000256" key="9">
    <source>
        <dbReference type="ARBA" id="ARBA00023136"/>
    </source>
</evidence>
<dbReference type="Gene3D" id="1.20.1280.290">
    <property type="match status" value="1"/>
</dbReference>
<dbReference type="AlphaFoldDB" id="A0A5P1F5P9"/>
<keyword evidence="5" id="KW-0762">Sugar transport</keyword>
<keyword evidence="13" id="KW-1185">Reference proteome</keyword>
<evidence type="ECO:0000256" key="2">
    <source>
        <dbReference type="ARBA" id="ARBA00007809"/>
    </source>
</evidence>
<dbReference type="Pfam" id="PF03083">
    <property type="entry name" value="MtN3_slv"/>
    <property type="match status" value="1"/>
</dbReference>
<proteinExistence type="inferred from homology"/>
<feature type="transmembrane region" description="Helical" evidence="11">
    <location>
        <begin position="48"/>
        <end position="65"/>
    </location>
</feature>
<dbReference type="GO" id="GO:0051119">
    <property type="term" value="F:sugar transmembrane transporter activity"/>
    <property type="evidence" value="ECO:0007669"/>
    <property type="project" value="InterPro"/>
</dbReference>
<feature type="transmembrane region" description="Helical" evidence="11">
    <location>
        <begin position="101"/>
        <end position="120"/>
    </location>
</feature>
<evidence type="ECO:0000313" key="12">
    <source>
        <dbReference type="EMBL" id="ONK72049.1"/>
    </source>
</evidence>
<keyword evidence="4" id="KW-1003">Cell membrane</keyword>
<keyword evidence="6 11" id="KW-0812">Transmembrane</keyword>
<evidence type="ECO:0000313" key="13">
    <source>
        <dbReference type="Proteomes" id="UP000243459"/>
    </source>
</evidence>